<evidence type="ECO:0000259" key="13">
    <source>
        <dbReference type="PROSITE" id="PS51396"/>
    </source>
</evidence>
<dbReference type="Gene3D" id="3.40.30.10">
    <property type="entry name" value="Glutaredoxin"/>
    <property type="match status" value="1"/>
</dbReference>
<dbReference type="Gene3D" id="1.25.10.10">
    <property type="entry name" value="Leucine-rich Repeat Variant"/>
    <property type="match status" value="1"/>
</dbReference>
<evidence type="ECO:0000256" key="6">
    <source>
        <dbReference type="ARBA" id="ARBA00022801"/>
    </source>
</evidence>
<evidence type="ECO:0000259" key="12">
    <source>
        <dbReference type="PROSITE" id="PS51352"/>
    </source>
</evidence>
<dbReference type="InterPro" id="IPR013766">
    <property type="entry name" value="Thioredoxin_domain"/>
</dbReference>
<name>A0A0G4NIK2_VERLO</name>
<dbReference type="PANTHER" id="PTHR47969">
    <property type="entry name" value="CHROMOSOME-ASSOCIATED KINESIN KIF4A-RELATED"/>
    <property type="match status" value="1"/>
</dbReference>
<dbReference type="GO" id="GO:0008017">
    <property type="term" value="F:microtubule binding"/>
    <property type="evidence" value="ECO:0007669"/>
    <property type="project" value="InterPro"/>
</dbReference>
<evidence type="ECO:0000256" key="9">
    <source>
        <dbReference type="PROSITE-ProRule" id="PRU00283"/>
    </source>
</evidence>
<dbReference type="GO" id="GO:0003777">
    <property type="term" value="F:microtubule motor activity"/>
    <property type="evidence" value="ECO:0007669"/>
    <property type="project" value="InterPro"/>
</dbReference>
<dbReference type="PANTHER" id="PTHR47969:SF15">
    <property type="entry name" value="CHROMOSOME-ASSOCIATED KINESIN KIF4A-RELATED"/>
    <property type="match status" value="1"/>
</dbReference>
<evidence type="ECO:0000313" key="16">
    <source>
        <dbReference type="Proteomes" id="UP000045706"/>
    </source>
</evidence>
<evidence type="ECO:0000256" key="8">
    <source>
        <dbReference type="ARBA" id="ARBA00023054"/>
    </source>
</evidence>
<dbReference type="Pfam" id="PF05903">
    <property type="entry name" value="Peptidase_C97"/>
    <property type="match status" value="1"/>
</dbReference>
<dbReference type="InterPro" id="IPR008580">
    <property type="entry name" value="PPPDE_dom"/>
</dbReference>
<comment type="similarity">
    <text evidence="2">Belongs to the DeSI family.</text>
</comment>
<evidence type="ECO:0000313" key="15">
    <source>
        <dbReference type="EMBL" id="CRK46270.1"/>
    </source>
</evidence>
<keyword evidence="5" id="KW-0547">Nucleotide-binding</keyword>
<organism evidence="15 16">
    <name type="scientific">Verticillium longisporum</name>
    <name type="common">Verticillium dahliae var. longisporum</name>
    <dbReference type="NCBI Taxonomy" id="100787"/>
    <lineage>
        <taxon>Eukaryota</taxon>
        <taxon>Fungi</taxon>
        <taxon>Dikarya</taxon>
        <taxon>Ascomycota</taxon>
        <taxon>Pezizomycotina</taxon>
        <taxon>Sordariomycetes</taxon>
        <taxon>Hypocreomycetidae</taxon>
        <taxon>Glomerellales</taxon>
        <taxon>Plectosphaerellaceae</taxon>
        <taxon>Verticillium</taxon>
    </lineage>
</organism>
<proteinExistence type="inferred from homology"/>
<feature type="domain" description="Thioredoxin" evidence="12">
    <location>
        <begin position="164"/>
        <end position="281"/>
    </location>
</feature>
<dbReference type="InterPro" id="IPR011989">
    <property type="entry name" value="ARM-like"/>
</dbReference>
<dbReference type="SMART" id="SM01179">
    <property type="entry name" value="DUF862"/>
    <property type="match status" value="1"/>
</dbReference>
<dbReference type="GO" id="GO:0007052">
    <property type="term" value="P:mitotic spindle organization"/>
    <property type="evidence" value="ECO:0007669"/>
    <property type="project" value="TreeGrafter"/>
</dbReference>
<feature type="domain" description="PUL" evidence="13">
    <location>
        <begin position="297"/>
        <end position="571"/>
    </location>
</feature>
<keyword evidence="3" id="KW-0963">Cytoplasm</keyword>
<dbReference type="PROSITE" id="PS50067">
    <property type="entry name" value="KINESIN_MOTOR_2"/>
    <property type="match status" value="1"/>
</dbReference>
<evidence type="ECO:0000256" key="1">
    <source>
        <dbReference type="ARBA" id="ARBA00004496"/>
    </source>
</evidence>
<comment type="caution">
    <text evidence="9">Lacks conserved residue(s) required for the propagation of feature annotation.</text>
</comment>
<accession>A0A0G4NIK2</accession>
<comment type="subcellular location">
    <subcellularLocation>
        <location evidence="1">Cytoplasm</location>
    </subcellularLocation>
</comment>
<gene>
    <name evidence="15" type="ORF">BN1723_006968</name>
</gene>
<evidence type="ECO:0000256" key="10">
    <source>
        <dbReference type="SAM" id="MobiDB-lite"/>
    </source>
</evidence>
<dbReference type="InterPro" id="IPR027640">
    <property type="entry name" value="Kinesin-like_fam"/>
</dbReference>
<dbReference type="GO" id="GO:0005737">
    <property type="term" value="C:cytoplasm"/>
    <property type="evidence" value="ECO:0007669"/>
    <property type="project" value="UniProtKB-SubCell"/>
</dbReference>
<sequence>MEVALFTYDLSQGLARQMSQGFLGFQLDAIYHTSIHLNGLEYVYDGGIVAIRPGSSHLGRPMQSIPLGTTELPMDVIEEFLDSLRHIFTLEAYDLWKHNFNNFSDSFAKFLVGKGIPDHIINMPQAVMDSPMGRMLLPQLNQTVNSMRQNGGILGIQNNAAAQPQSTQPQPPRSKVVTAGTMQELSAALETAKTSCAVVFFTMSTCGPCKMLYPEYEQLAVDVADKAVLIKIDINRATDVANTFNVRAAPTFATFVHGEKQDQWTGATPHALREKVQLLVQMAWPRHPHESLNLPSFASPGAKPVLYTKVPPLQKLLAKMGDAASDPAVQAIRRFIESRDQNGPTQAVLPDMRQFADFLRRSTQTLSKETFFAVTDLLRCALIDPRVSGHFAEEHDHQTLNSIIGLVNTSTGAPYALRLVTLQAACNLFSTQLYADQILQNELIREPVVQLISSSFLDDNHNNVRVAASSLMYNVALASSNAKKTKSGEGLPEAEQVELAASVLEAIGQEEASPEALQGMLLALGHLQKGRKRKDVVPYRDSILTWLLKDSLGGNSKTAMIACIAPSDYEETLSTLRYADQAKRIRTRAVVNQDHVSAAERDAQIAEMAEEIRVLQLSVSESRRREKDTTQDQEARLEDYQKSVVAMQRMMEEKSLVAEGKIRSLQTENEALRLHLKLALESIKNPIPAVPLKPAEGQKSIGEEADDDDDDDKENEDSFVSYDGDSDSTAYDSEAGGEEDETQDYMKSLLQDLGMFRRKIGDDMGRWMEQGGARTPLGARLNV</sequence>
<evidence type="ECO:0000256" key="5">
    <source>
        <dbReference type="ARBA" id="ARBA00022741"/>
    </source>
</evidence>
<keyword evidence="4" id="KW-0645">Protease</keyword>
<feature type="compositionally biased region" description="Acidic residues" evidence="10">
    <location>
        <begin position="703"/>
        <end position="717"/>
    </location>
</feature>
<reference evidence="16" key="1">
    <citation type="submission" date="2015-05" db="EMBL/GenBank/DDBJ databases">
        <authorList>
            <person name="Fogelqvist Johan"/>
        </authorList>
    </citation>
    <scope>NUCLEOTIDE SEQUENCE [LARGE SCALE GENOMIC DNA]</scope>
</reference>
<dbReference type="InterPro" id="IPR016024">
    <property type="entry name" value="ARM-type_fold"/>
</dbReference>
<keyword evidence="7" id="KW-0067">ATP-binding</keyword>
<dbReference type="InterPro" id="IPR017937">
    <property type="entry name" value="Thioredoxin_CS"/>
</dbReference>
<dbReference type="Pfam" id="PF00085">
    <property type="entry name" value="Thioredoxin"/>
    <property type="match status" value="1"/>
</dbReference>
<dbReference type="InterPro" id="IPR036249">
    <property type="entry name" value="Thioredoxin-like_sf"/>
</dbReference>
<dbReference type="Pfam" id="PF08324">
    <property type="entry name" value="PUL"/>
    <property type="match status" value="1"/>
</dbReference>
<dbReference type="SUPFAM" id="SSF48371">
    <property type="entry name" value="ARM repeat"/>
    <property type="match status" value="1"/>
</dbReference>
<evidence type="ECO:0000259" key="11">
    <source>
        <dbReference type="PROSITE" id="PS50067"/>
    </source>
</evidence>
<dbReference type="InterPro" id="IPR042266">
    <property type="entry name" value="PPPDE_sf"/>
</dbReference>
<dbReference type="PROSITE" id="PS51396">
    <property type="entry name" value="PUL"/>
    <property type="match status" value="1"/>
</dbReference>
<feature type="domain" description="Kinesin motor" evidence="11">
    <location>
        <begin position="521"/>
        <end position="585"/>
    </location>
</feature>
<dbReference type="Proteomes" id="UP000045706">
    <property type="component" value="Unassembled WGS sequence"/>
</dbReference>
<evidence type="ECO:0000256" key="3">
    <source>
        <dbReference type="ARBA" id="ARBA00022490"/>
    </source>
</evidence>
<evidence type="ECO:0008006" key="17">
    <source>
        <dbReference type="Google" id="ProtNLM"/>
    </source>
</evidence>
<dbReference type="SMART" id="SM00129">
    <property type="entry name" value="KISc"/>
    <property type="match status" value="1"/>
</dbReference>
<dbReference type="CDD" id="cd02947">
    <property type="entry name" value="TRX_family"/>
    <property type="match status" value="1"/>
</dbReference>
<evidence type="ECO:0000256" key="4">
    <source>
        <dbReference type="ARBA" id="ARBA00022670"/>
    </source>
</evidence>
<dbReference type="PROSITE" id="PS51352">
    <property type="entry name" value="THIOREDOXIN_2"/>
    <property type="match status" value="1"/>
</dbReference>
<dbReference type="AlphaFoldDB" id="A0A0G4NIK2"/>
<dbReference type="PROSITE" id="PS00194">
    <property type="entry name" value="THIOREDOXIN_1"/>
    <property type="match status" value="1"/>
</dbReference>
<dbReference type="GO" id="GO:0005524">
    <property type="term" value="F:ATP binding"/>
    <property type="evidence" value="ECO:0007669"/>
    <property type="project" value="UniProtKB-KW"/>
</dbReference>
<comment type="similarity">
    <text evidence="9">Belongs to the TRAFAC class myosin-kinesin ATPase superfamily. Kinesin family.</text>
</comment>
<dbReference type="Gene3D" id="3.90.1720.30">
    <property type="entry name" value="PPPDE domains"/>
    <property type="match status" value="1"/>
</dbReference>
<keyword evidence="6" id="KW-0378">Hydrolase</keyword>
<dbReference type="PROSITE" id="PS51858">
    <property type="entry name" value="PPPDE"/>
    <property type="match status" value="1"/>
</dbReference>
<evidence type="ECO:0000259" key="14">
    <source>
        <dbReference type="PROSITE" id="PS51858"/>
    </source>
</evidence>
<dbReference type="GO" id="GO:0006508">
    <property type="term" value="P:proteolysis"/>
    <property type="evidence" value="ECO:0007669"/>
    <property type="project" value="UniProtKB-KW"/>
</dbReference>
<keyword evidence="8" id="KW-0175">Coiled coil</keyword>
<dbReference type="InterPro" id="IPR001752">
    <property type="entry name" value="Kinesin_motor_dom"/>
</dbReference>
<dbReference type="GO" id="GO:0008233">
    <property type="term" value="F:peptidase activity"/>
    <property type="evidence" value="ECO:0007669"/>
    <property type="project" value="UniProtKB-KW"/>
</dbReference>
<protein>
    <recommendedName>
        <fullName evidence="17">Thioredoxin domain-containing protein</fullName>
    </recommendedName>
</protein>
<dbReference type="InterPro" id="IPR013535">
    <property type="entry name" value="PUL_dom"/>
</dbReference>
<feature type="domain" description="PPPDE" evidence="14">
    <location>
        <begin position="1"/>
        <end position="141"/>
    </location>
</feature>
<evidence type="ECO:0000256" key="7">
    <source>
        <dbReference type="ARBA" id="ARBA00022840"/>
    </source>
</evidence>
<dbReference type="InterPro" id="IPR027417">
    <property type="entry name" value="P-loop_NTPase"/>
</dbReference>
<evidence type="ECO:0000256" key="2">
    <source>
        <dbReference type="ARBA" id="ARBA00008140"/>
    </source>
</evidence>
<dbReference type="GO" id="GO:0007018">
    <property type="term" value="P:microtubule-based movement"/>
    <property type="evidence" value="ECO:0007669"/>
    <property type="project" value="InterPro"/>
</dbReference>
<feature type="region of interest" description="Disordered" evidence="10">
    <location>
        <begin position="688"/>
        <end position="743"/>
    </location>
</feature>
<dbReference type="GO" id="GO:0005875">
    <property type="term" value="C:microtubule associated complex"/>
    <property type="evidence" value="ECO:0007669"/>
    <property type="project" value="TreeGrafter"/>
</dbReference>
<dbReference type="SUPFAM" id="SSF52540">
    <property type="entry name" value="P-loop containing nucleoside triphosphate hydrolases"/>
    <property type="match status" value="1"/>
</dbReference>
<dbReference type="EMBL" id="CVQI01035495">
    <property type="protein sequence ID" value="CRK46270.1"/>
    <property type="molecule type" value="Genomic_DNA"/>
</dbReference>
<dbReference type="GO" id="GO:0051231">
    <property type="term" value="P:spindle elongation"/>
    <property type="evidence" value="ECO:0007669"/>
    <property type="project" value="TreeGrafter"/>
</dbReference>
<dbReference type="SUPFAM" id="SSF52833">
    <property type="entry name" value="Thioredoxin-like"/>
    <property type="match status" value="1"/>
</dbReference>